<dbReference type="AlphaFoldDB" id="A0A0R3WWJ6"/>
<protein>
    <submittedName>
        <fullName evidence="1">FAT domain-containing protein</fullName>
    </submittedName>
</protein>
<name>A0A0R3WWJ6_HYDTA</name>
<proteinExistence type="predicted"/>
<reference evidence="1" key="1">
    <citation type="submission" date="2017-02" db="UniProtKB">
        <authorList>
            <consortium name="WormBaseParasite"/>
        </authorList>
    </citation>
    <scope>IDENTIFICATION</scope>
</reference>
<dbReference type="WBParaSite" id="TTAC_0000513601-mRNA-1">
    <property type="protein sequence ID" value="TTAC_0000513601-mRNA-1"/>
    <property type="gene ID" value="TTAC_0000513601"/>
</dbReference>
<dbReference type="STRING" id="6205.A0A0R3WWJ6"/>
<evidence type="ECO:0000313" key="1">
    <source>
        <dbReference type="WBParaSite" id="TTAC_0000513601-mRNA-1"/>
    </source>
</evidence>
<accession>A0A0R3WWJ6</accession>
<organism evidence="1">
    <name type="scientific">Hydatigena taeniaeformis</name>
    <name type="common">Feline tapeworm</name>
    <name type="synonym">Taenia taeniaeformis</name>
    <dbReference type="NCBI Taxonomy" id="6205"/>
    <lineage>
        <taxon>Eukaryota</taxon>
        <taxon>Metazoa</taxon>
        <taxon>Spiralia</taxon>
        <taxon>Lophotrochozoa</taxon>
        <taxon>Platyhelminthes</taxon>
        <taxon>Cestoda</taxon>
        <taxon>Eucestoda</taxon>
        <taxon>Cyclophyllidea</taxon>
        <taxon>Taeniidae</taxon>
        <taxon>Hydatigera</taxon>
    </lineage>
</organism>
<sequence length="179" mass="19862">LLVGQEWADRRLQPTYHLNARGQAIHLAVLHDLAVSRPHVVYAPHVWPLTALMLHYLRPRTALACIRALLDAAPDERVAQSKSLWRSRCLALEALLDSKSSALLHWSLLNLSPVEEEGGGRGKVGGKKKESAKQKQSDALAAWPIAVWFVPFECLVPIVDCFLAEGVKVLFRMGFVVSN</sequence>